<dbReference type="GO" id="GO:0009986">
    <property type="term" value="C:cell surface"/>
    <property type="evidence" value="ECO:0007669"/>
    <property type="project" value="TreeGrafter"/>
</dbReference>
<keyword evidence="7" id="KW-1133">Transmembrane helix</keyword>
<evidence type="ECO:0000313" key="14">
    <source>
        <dbReference type="Proteomes" id="UP001487740"/>
    </source>
</evidence>
<proteinExistence type="inferred from homology"/>
<dbReference type="Pfam" id="PF07965">
    <property type="entry name" value="Integrin_B_tail"/>
    <property type="match status" value="1"/>
</dbReference>
<feature type="domain" description="Integrin beta subunit tail" evidence="12">
    <location>
        <begin position="317"/>
        <end position="399"/>
    </location>
</feature>
<dbReference type="GO" id="GO:0033627">
    <property type="term" value="P:cell adhesion mediated by integrin"/>
    <property type="evidence" value="ECO:0007669"/>
    <property type="project" value="TreeGrafter"/>
</dbReference>
<dbReference type="GO" id="GO:0016477">
    <property type="term" value="P:cell migration"/>
    <property type="evidence" value="ECO:0007669"/>
    <property type="project" value="TreeGrafter"/>
</dbReference>
<name>A0AAW0T9B2_SCYPA</name>
<evidence type="ECO:0000256" key="1">
    <source>
        <dbReference type="ARBA" id="ARBA00004479"/>
    </source>
</evidence>
<dbReference type="InterPro" id="IPR036349">
    <property type="entry name" value="Integrin_bsu_tail_dom_sf"/>
</dbReference>
<dbReference type="AlphaFoldDB" id="A0AAW0T9B2"/>
<dbReference type="Gene3D" id="2.10.25.10">
    <property type="entry name" value="Laminin"/>
    <property type="match status" value="3"/>
</dbReference>
<dbReference type="InterPro" id="IPR012896">
    <property type="entry name" value="Integrin_bsu_tail"/>
</dbReference>
<keyword evidence="11" id="KW-0325">Glycoprotein</keyword>
<dbReference type="Pfam" id="PF23105">
    <property type="entry name" value="EGF_integrin"/>
    <property type="match status" value="2"/>
</dbReference>
<dbReference type="PROSITE" id="PS00243">
    <property type="entry name" value="I_EGF_1"/>
    <property type="match status" value="2"/>
</dbReference>
<dbReference type="Gene3D" id="4.10.1240.30">
    <property type="match status" value="1"/>
</dbReference>
<dbReference type="EMBL" id="JARAKH010000036">
    <property type="protein sequence ID" value="KAK8383877.1"/>
    <property type="molecule type" value="Genomic_DNA"/>
</dbReference>
<dbReference type="GO" id="GO:0008305">
    <property type="term" value="C:integrin complex"/>
    <property type="evidence" value="ECO:0007669"/>
    <property type="project" value="TreeGrafter"/>
</dbReference>
<comment type="subcellular location">
    <subcellularLocation>
        <location evidence="1">Membrane</location>
        <topology evidence="1">Single-pass type I membrane protein</topology>
    </subcellularLocation>
</comment>
<comment type="similarity">
    <text evidence="2">Belongs to the integrin beta chain family.</text>
</comment>
<evidence type="ECO:0000256" key="7">
    <source>
        <dbReference type="ARBA" id="ARBA00022989"/>
    </source>
</evidence>
<keyword evidence="8" id="KW-0401">Integrin</keyword>
<dbReference type="GO" id="GO:0007229">
    <property type="term" value="P:integrin-mediated signaling pathway"/>
    <property type="evidence" value="ECO:0007669"/>
    <property type="project" value="UniProtKB-KW"/>
</dbReference>
<evidence type="ECO:0000256" key="8">
    <source>
        <dbReference type="ARBA" id="ARBA00023037"/>
    </source>
</evidence>
<keyword evidence="9" id="KW-0472">Membrane</keyword>
<evidence type="ECO:0000313" key="13">
    <source>
        <dbReference type="EMBL" id="KAK8383877.1"/>
    </source>
</evidence>
<dbReference type="SUPFAM" id="SSF69687">
    <property type="entry name" value="Integrin beta tail domain"/>
    <property type="match status" value="1"/>
</dbReference>
<dbReference type="GO" id="GO:0005178">
    <property type="term" value="F:integrin binding"/>
    <property type="evidence" value="ECO:0007669"/>
    <property type="project" value="TreeGrafter"/>
</dbReference>
<dbReference type="PANTHER" id="PTHR10082:SF60">
    <property type="entry name" value="INTEGRIN BETA-PS"/>
    <property type="match status" value="1"/>
</dbReference>
<dbReference type="InterPro" id="IPR015812">
    <property type="entry name" value="Integrin_bsu"/>
</dbReference>
<keyword evidence="5" id="KW-0732">Signal</keyword>
<evidence type="ECO:0000256" key="11">
    <source>
        <dbReference type="ARBA" id="ARBA00023180"/>
    </source>
</evidence>
<evidence type="ECO:0000256" key="6">
    <source>
        <dbReference type="ARBA" id="ARBA00022737"/>
    </source>
</evidence>
<evidence type="ECO:0000256" key="3">
    <source>
        <dbReference type="ARBA" id="ARBA00022536"/>
    </source>
</evidence>
<dbReference type="GO" id="GO:0098609">
    <property type="term" value="P:cell-cell adhesion"/>
    <property type="evidence" value="ECO:0007669"/>
    <property type="project" value="TreeGrafter"/>
</dbReference>
<evidence type="ECO:0000256" key="2">
    <source>
        <dbReference type="ARBA" id="ARBA00007449"/>
    </source>
</evidence>
<keyword evidence="6" id="KW-0677">Repeat</keyword>
<dbReference type="InterPro" id="IPR057243">
    <property type="entry name" value="Integrin_I-EGF_CS"/>
</dbReference>
<keyword evidence="3" id="KW-0245">EGF-like domain</keyword>
<dbReference type="GO" id="GO:0005925">
    <property type="term" value="C:focal adhesion"/>
    <property type="evidence" value="ECO:0007669"/>
    <property type="project" value="TreeGrafter"/>
</dbReference>
<accession>A0AAW0T9B2</accession>
<gene>
    <name evidence="13" type="ORF">O3P69_015968</name>
</gene>
<organism evidence="13 14">
    <name type="scientific">Scylla paramamosain</name>
    <name type="common">Mud crab</name>
    <dbReference type="NCBI Taxonomy" id="85552"/>
    <lineage>
        <taxon>Eukaryota</taxon>
        <taxon>Metazoa</taxon>
        <taxon>Ecdysozoa</taxon>
        <taxon>Arthropoda</taxon>
        <taxon>Crustacea</taxon>
        <taxon>Multicrustacea</taxon>
        <taxon>Malacostraca</taxon>
        <taxon>Eumalacostraca</taxon>
        <taxon>Eucarida</taxon>
        <taxon>Decapoda</taxon>
        <taxon>Pleocyemata</taxon>
        <taxon>Brachyura</taxon>
        <taxon>Eubrachyura</taxon>
        <taxon>Portunoidea</taxon>
        <taxon>Portunidae</taxon>
        <taxon>Portuninae</taxon>
        <taxon>Scylla</taxon>
    </lineage>
</organism>
<protein>
    <recommendedName>
        <fullName evidence="12">Integrin beta subunit tail domain-containing protein</fullName>
    </recommendedName>
</protein>
<dbReference type="SUPFAM" id="SSF57196">
    <property type="entry name" value="EGF/Laminin"/>
    <property type="match status" value="1"/>
</dbReference>
<dbReference type="FunFam" id="2.10.25.10:FF:000036">
    <property type="entry name" value="Integrin beta"/>
    <property type="match status" value="1"/>
</dbReference>
<reference evidence="13 14" key="1">
    <citation type="submission" date="2023-03" db="EMBL/GenBank/DDBJ databases">
        <title>High-quality genome of Scylla paramamosain provides insights in environmental adaptation.</title>
        <authorList>
            <person name="Zhang L."/>
        </authorList>
    </citation>
    <scope>NUCLEOTIDE SEQUENCE [LARGE SCALE GENOMIC DNA]</scope>
    <source>
        <strain evidence="13">LZ_2023a</strain>
        <tissue evidence="13">Muscle</tissue>
    </source>
</reference>
<dbReference type="PROSITE" id="PS52047">
    <property type="entry name" value="I_EGF_2"/>
    <property type="match status" value="1"/>
</dbReference>
<comment type="caution">
    <text evidence="13">The sequence shown here is derived from an EMBL/GenBank/DDBJ whole genome shotgun (WGS) entry which is preliminary data.</text>
</comment>
<dbReference type="GO" id="GO:0007160">
    <property type="term" value="P:cell-matrix adhesion"/>
    <property type="evidence" value="ECO:0007669"/>
    <property type="project" value="TreeGrafter"/>
</dbReference>
<keyword evidence="10" id="KW-1015">Disulfide bond</keyword>
<evidence type="ECO:0000256" key="10">
    <source>
        <dbReference type="ARBA" id="ARBA00023157"/>
    </source>
</evidence>
<evidence type="ECO:0000256" key="9">
    <source>
        <dbReference type="ARBA" id="ARBA00023136"/>
    </source>
</evidence>
<evidence type="ECO:0000259" key="12">
    <source>
        <dbReference type="SMART" id="SM01242"/>
    </source>
</evidence>
<keyword evidence="4" id="KW-0812">Transmembrane</keyword>
<evidence type="ECO:0000256" key="4">
    <source>
        <dbReference type="ARBA" id="ARBA00022692"/>
    </source>
</evidence>
<evidence type="ECO:0000256" key="5">
    <source>
        <dbReference type="ARBA" id="ARBA00022729"/>
    </source>
</evidence>
<dbReference type="InterPro" id="IPR057073">
    <property type="entry name" value="EGF_integrin_2"/>
</dbReference>
<dbReference type="Proteomes" id="UP001487740">
    <property type="component" value="Unassembled WGS sequence"/>
</dbReference>
<sequence length="1056" mass="120002">MIEDFEELHLHGAATPTHTGGGRLDLTLTVNGNDCIQNVHGIPELLSDHWAQEYDIHLPRSTLLPNATRKRWLTRKRRLVEIHKPLKHLVCLIQPSLPQTKAIHAAADASMPRKGEACTKERRILGSHCHPLSVLISILRLNSAGLMLCPRMTRVTVWLTAAAVVCGLAQALSEWSIPDCSPDTTSCYANRSEPACSGRGVCVCGHCTCNERENYDERVSGPFCECTNFLCDRFNGQLCGGPAHGTCVCNKCVCNPGWTGHDCMCEQSKENCFNPESGVECSGHGACECNQCKCYESQDGRYSGRYCEDCPTCKGHCASYKECVQCQVFRTGKYTDEQCMTHCTMFNATVVSNLVEEEGDKLCSYFDENDCRFTFVYRFDENRHPLVYVLSTLQCPPPKGTEILHQTSLSHSASSSVSVVMALLSLIPLISGWKPKPLNNLLDNTELLSRVKVCQFFENVEVNANSMAVKTLSELDTSLLLHSLTNGIFESPLPGIENVLNTLTASRNSLFHNDHCIPLQAVQESIWDGVQAIQEYLGKDLTSFQEKRRFYSAPLQNTSYSLMNELQQEASQWFFKNVPFNEYPMQPTLKHLRNDCQSYKIVENLEKFLEDHRTNFQLVVPMDWNNIYMNRDNFWKDVYDFIMNITPLTVQKHGQKVIMNVLRDFSNTFLFLWDLNLHDARNRLPYMDQGTWVLSYQGMPETSTSYCVLKVASLSEEQVRQVLWSITSSEKSYNLVLECYKSCDYKGIINTPDMVRIFDNVCLGMADCAPFYKLIQSPSNGYYFKYQVVEDYLAALYIVNNPRVACKLWLKQATLFKRVFQIACALWCEKDESLRDSCKYLREYLEKFFDICKGPNVTLLIKLWNMLCSHQEVCLMTDVHLFIHHTDKNWIMHERELCRLPSIIANTETPLHITKFVGPLLCSSTPQFLKCSCMGRLKVLDVSVYDLPSTQEVLVHQQESLEIVTVKVNLKVEEQIIPDAMQDMCGDMHVQCPMPFLNDDTVESPESVAELSQMLDALAFAQIICKSLDSGCGRGHYLHPFMEFTRAHCFPLSVGL</sequence>
<dbReference type="PANTHER" id="PTHR10082">
    <property type="entry name" value="INTEGRIN BETA SUBUNIT"/>
    <property type="match status" value="1"/>
</dbReference>
<dbReference type="SMART" id="SM01242">
    <property type="entry name" value="Integrin_B_tail"/>
    <property type="match status" value="1"/>
</dbReference>
<keyword evidence="14" id="KW-1185">Reference proteome</keyword>